<comment type="similarity">
    <text evidence="3">Belongs to the peptidase C19 family.</text>
</comment>
<dbReference type="PANTHER" id="PTHR24006:SF758">
    <property type="entry name" value="UBIQUITIN CARBOXYL-TERMINAL HYDROLASE 36"/>
    <property type="match status" value="1"/>
</dbReference>
<dbReference type="EMBL" id="CP133618">
    <property type="protein sequence ID" value="WMV39550.1"/>
    <property type="molecule type" value="Genomic_DNA"/>
</dbReference>
<feature type="transmembrane region" description="Helical" evidence="10">
    <location>
        <begin position="12"/>
        <end position="32"/>
    </location>
</feature>
<feature type="transmembrane region" description="Helical" evidence="10">
    <location>
        <begin position="163"/>
        <end position="187"/>
    </location>
</feature>
<dbReference type="FunFam" id="3.90.70.10:FF:000118">
    <property type="entry name" value="Ubiquitin carboxyl-terminal hydrolase 25"/>
    <property type="match status" value="1"/>
</dbReference>
<dbReference type="GO" id="GO:0016579">
    <property type="term" value="P:protein deubiquitination"/>
    <property type="evidence" value="ECO:0007669"/>
    <property type="project" value="InterPro"/>
</dbReference>
<accession>A0AAF0U547</accession>
<feature type="transmembrane region" description="Helical" evidence="10">
    <location>
        <begin position="230"/>
        <end position="253"/>
    </location>
</feature>
<proteinExistence type="inferred from homology"/>
<evidence type="ECO:0000256" key="4">
    <source>
        <dbReference type="ARBA" id="ARBA00012759"/>
    </source>
</evidence>
<dbReference type="InterPro" id="IPR004853">
    <property type="entry name" value="Sugar_P_trans_dom"/>
</dbReference>
<dbReference type="AlphaFoldDB" id="A0AAF0U547"/>
<evidence type="ECO:0000313" key="12">
    <source>
        <dbReference type="EMBL" id="WMV39550.1"/>
    </source>
</evidence>
<dbReference type="InterPro" id="IPR028889">
    <property type="entry name" value="USP"/>
</dbReference>
<dbReference type="GO" id="GO:0005829">
    <property type="term" value="C:cytosol"/>
    <property type="evidence" value="ECO:0007669"/>
    <property type="project" value="TreeGrafter"/>
</dbReference>
<evidence type="ECO:0000256" key="1">
    <source>
        <dbReference type="ARBA" id="ARBA00000707"/>
    </source>
</evidence>
<feature type="compositionally biased region" description="Basic and acidic residues" evidence="9">
    <location>
        <begin position="889"/>
        <end position="899"/>
    </location>
</feature>
<dbReference type="InterPro" id="IPR037185">
    <property type="entry name" value="EmrE-like"/>
</dbReference>
<keyword evidence="13" id="KW-1185">Reference proteome</keyword>
<dbReference type="Proteomes" id="UP001234989">
    <property type="component" value="Chromosome 7"/>
</dbReference>
<name>A0AAF0U547_SOLVR</name>
<feature type="compositionally biased region" description="Polar residues" evidence="9">
    <location>
        <begin position="900"/>
        <end position="933"/>
    </location>
</feature>
<evidence type="ECO:0000256" key="10">
    <source>
        <dbReference type="SAM" id="Phobius"/>
    </source>
</evidence>
<dbReference type="InterPro" id="IPR018200">
    <property type="entry name" value="USP_CS"/>
</dbReference>
<dbReference type="InterPro" id="IPR038765">
    <property type="entry name" value="Papain-like_cys_pep_sf"/>
</dbReference>
<evidence type="ECO:0000256" key="6">
    <source>
        <dbReference type="ARBA" id="ARBA00022786"/>
    </source>
</evidence>
<evidence type="ECO:0000256" key="2">
    <source>
        <dbReference type="ARBA" id="ARBA00004141"/>
    </source>
</evidence>
<dbReference type="Gene3D" id="3.90.70.10">
    <property type="entry name" value="Cysteine proteinases"/>
    <property type="match status" value="1"/>
</dbReference>
<sequence length="1037" mass="113908">MADPQRKWVTDDVLTYSYLLLYIALSSGQIFFNKWVLSSKEINFPYPLGLTLLHMVFSSILCFMLTKVLKIMKVEEGMTLDIYISSVIPIGAMFAMTLWLGNTAYLYISVSFAQMLKAIMPVAVFILGVAAGLEMMSCRMLLIMSIISLGVLVASYGEIDINWVGVVYQMGGVVGEALRLIFMEILVKRKGLKLNPISVMYYVSPCSALCLLIPWIFLEKPKMDEQRTWNFQPLILTLNSLCTFALNLSVFLVIQHTSALTIRVAGVVKDWVVVLLSALLFADTKLTLINLFGYAIAIAGVAAYNNHKLKKGTSQASSDESEPTDCIARLLPTDKWKIPWAWLRNSSGRGDAIVVAAASGQPILGGSDGGGGGRRIRSLMAYLQMNWQPNLLSHKRKTGPPLGLKNLGNTCYINSVLQCLTYTPPLAYFCLKSQHSASCDSEAAAASGKKSECPFCILEKRIARSLSLESALDTPAKINSCLKIFAQHFRFGRQEDAHEFLRYVIDACHNTCLRLKKLQQQTKKGGGGGVDGNGNTIVKEIFGGALQSQVKCLSCGAESNKVDEIMDISLDVLHSSSLKDALQRFFQPEVLDGNNKYKCENCKKLVTARKQMSILQAPNVLVIQLKRFEGIYGGKIDKPIAFEEVLVLSSYMCKASQDLHPEYNLFGTIVHSGFSPDSGHYYAYIKDAVGRWYCCNDSHVSPKILQEVLSEKVYILFFSRTKQRSPPTKTCLSINGSKSNHSNGLAKSKIMTSDLAKAENEKQVLGHPSEKENVMTSKVSKVHSSPVRELGIFERSSFKRPTSGNIKMVFHSKESGNRTGDVRASVLTEKEITSLPDRNGVSKSCGNGQVTRSHALTNGNGNGKLPIVATSPVADGPLKDYSGSNGKAAGKDSYHKEVTRSSSLANGNGKIQSVATDTSRGSLHRNNGENSESLAAITSAYRDTSNGHVESSSISGSKRKLSDQCILLEYDAQSRAKVEELKKELHQEASSFLRTCGWSEEVYAFMRSKKSGAQSTFQASDVNAMKYVPLALQFEIV</sequence>
<feature type="transmembrane region" description="Helical" evidence="10">
    <location>
        <begin position="78"/>
        <end position="100"/>
    </location>
</feature>
<dbReference type="EC" id="3.4.19.12" evidence="4"/>
<feature type="transmembrane region" description="Helical" evidence="10">
    <location>
        <begin position="44"/>
        <end position="66"/>
    </location>
</feature>
<keyword evidence="10" id="KW-0812">Transmembrane</keyword>
<keyword evidence="8" id="KW-0788">Thiol protease</keyword>
<comment type="subcellular location">
    <subcellularLocation>
        <location evidence="2">Membrane</location>
        <topology evidence="2">Multi-pass membrane protein</topology>
    </subcellularLocation>
</comment>
<dbReference type="PROSITE" id="PS00972">
    <property type="entry name" value="USP_1"/>
    <property type="match status" value="1"/>
</dbReference>
<feature type="transmembrane region" description="Helical" evidence="10">
    <location>
        <begin position="260"/>
        <end position="282"/>
    </location>
</feature>
<protein>
    <recommendedName>
        <fullName evidence="4">ubiquitinyl hydrolase 1</fullName>
        <ecNumber evidence="4">3.4.19.12</ecNumber>
    </recommendedName>
</protein>
<dbReference type="InterPro" id="IPR050164">
    <property type="entry name" value="Peptidase_C19"/>
</dbReference>
<evidence type="ECO:0000256" key="7">
    <source>
        <dbReference type="ARBA" id="ARBA00022801"/>
    </source>
</evidence>
<keyword evidence="6" id="KW-0833">Ubl conjugation pathway</keyword>
<reference evidence="12" key="1">
    <citation type="submission" date="2023-08" db="EMBL/GenBank/DDBJ databases">
        <title>A de novo genome assembly of Solanum verrucosum Schlechtendal, a Mexican diploid species geographically isolated from the other diploid A-genome species in potato relatives.</title>
        <authorList>
            <person name="Hosaka K."/>
        </authorList>
    </citation>
    <scope>NUCLEOTIDE SEQUENCE</scope>
    <source>
        <tissue evidence="12">Young leaves</tissue>
    </source>
</reference>
<feature type="region of interest" description="Disordered" evidence="9">
    <location>
        <begin position="882"/>
        <end position="933"/>
    </location>
</feature>
<feature type="transmembrane region" description="Helical" evidence="10">
    <location>
        <begin position="199"/>
        <end position="218"/>
    </location>
</feature>
<dbReference type="GO" id="GO:0005634">
    <property type="term" value="C:nucleus"/>
    <property type="evidence" value="ECO:0007669"/>
    <property type="project" value="TreeGrafter"/>
</dbReference>
<dbReference type="PROSITE" id="PS50235">
    <property type="entry name" value="USP_3"/>
    <property type="match status" value="1"/>
</dbReference>
<dbReference type="PROSITE" id="PS00973">
    <property type="entry name" value="USP_2"/>
    <property type="match status" value="1"/>
</dbReference>
<keyword evidence="5" id="KW-0645">Protease</keyword>
<dbReference type="GO" id="GO:0004843">
    <property type="term" value="F:cysteine-type deubiquitinase activity"/>
    <property type="evidence" value="ECO:0007669"/>
    <property type="project" value="UniProtKB-EC"/>
</dbReference>
<dbReference type="InterPro" id="IPR001394">
    <property type="entry name" value="Peptidase_C19_UCH"/>
</dbReference>
<dbReference type="Pfam" id="PF03151">
    <property type="entry name" value="TPT"/>
    <property type="match status" value="1"/>
</dbReference>
<dbReference type="GO" id="GO:0006508">
    <property type="term" value="P:proteolysis"/>
    <property type="evidence" value="ECO:0007669"/>
    <property type="project" value="UniProtKB-KW"/>
</dbReference>
<keyword evidence="7" id="KW-0378">Hydrolase</keyword>
<feature type="domain" description="USP" evidence="11">
    <location>
        <begin position="402"/>
        <end position="721"/>
    </location>
</feature>
<dbReference type="CDD" id="cd02661">
    <property type="entry name" value="Peptidase_C19E"/>
    <property type="match status" value="1"/>
</dbReference>
<evidence type="ECO:0000256" key="8">
    <source>
        <dbReference type="ARBA" id="ARBA00022807"/>
    </source>
</evidence>
<feature type="transmembrane region" description="Helical" evidence="10">
    <location>
        <begin position="106"/>
        <end position="133"/>
    </location>
</feature>
<keyword evidence="10" id="KW-1133">Transmembrane helix</keyword>
<evidence type="ECO:0000256" key="3">
    <source>
        <dbReference type="ARBA" id="ARBA00009085"/>
    </source>
</evidence>
<keyword evidence="10" id="KW-0472">Membrane</keyword>
<dbReference type="SUPFAM" id="SSF54001">
    <property type="entry name" value="Cysteine proteinases"/>
    <property type="match status" value="1"/>
</dbReference>
<evidence type="ECO:0000259" key="11">
    <source>
        <dbReference type="PROSITE" id="PS50235"/>
    </source>
</evidence>
<evidence type="ECO:0000256" key="5">
    <source>
        <dbReference type="ARBA" id="ARBA00022670"/>
    </source>
</evidence>
<dbReference type="PANTHER" id="PTHR24006">
    <property type="entry name" value="UBIQUITIN CARBOXYL-TERMINAL HYDROLASE"/>
    <property type="match status" value="1"/>
</dbReference>
<dbReference type="SUPFAM" id="SSF103481">
    <property type="entry name" value="Multidrug resistance efflux transporter EmrE"/>
    <property type="match status" value="1"/>
</dbReference>
<evidence type="ECO:0000313" key="13">
    <source>
        <dbReference type="Proteomes" id="UP001234989"/>
    </source>
</evidence>
<comment type="catalytic activity">
    <reaction evidence="1">
        <text>Thiol-dependent hydrolysis of ester, thioester, amide, peptide and isopeptide bonds formed by the C-terminal Gly of ubiquitin (a 76-residue protein attached to proteins as an intracellular targeting signal).</text>
        <dbReference type="EC" id="3.4.19.12"/>
    </reaction>
</comment>
<feature type="transmembrane region" description="Helical" evidence="10">
    <location>
        <begin position="140"/>
        <end position="157"/>
    </location>
</feature>
<organism evidence="12 13">
    <name type="scientific">Solanum verrucosum</name>
    <dbReference type="NCBI Taxonomy" id="315347"/>
    <lineage>
        <taxon>Eukaryota</taxon>
        <taxon>Viridiplantae</taxon>
        <taxon>Streptophyta</taxon>
        <taxon>Embryophyta</taxon>
        <taxon>Tracheophyta</taxon>
        <taxon>Spermatophyta</taxon>
        <taxon>Magnoliopsida</taxon>
        <taxon>eudicotyledons</taxon>
        <taxon>Gunneridae</taxon>
        <taxon>Pentapetalae</taxon>
        <taxon>asterids</taxon>
        <taxon>lamiids</taxon>
        <taxon>Solanales</taxon>
        <taxon>Solanaceae</taxon>
        <taxon>Solanoideae</taxon>
        <taxon>Solaneae</taxon>
        <taxon>Solanum</taxon>
    </lineage>
</organism>
<dbReference type="Pfam" id="PF00443">
    <property type="entry name" value="UCH"/>
    <property type="match status" value="1"/>
</dbReference>
<gene>
    <name evidence="12" type="ORF">MTR67_032935</name>
</gene>
<evidence type="ECO:0000256" key="9">
    <source>
        <dbReference type="SAM" id="MobiDB-lite"/>
    </source>
</evidence>